<dbReference type="STRING" id="867902.Ornrh_0316"/>
<evidence type="ECO:0000313" key="2">
    <source>
        <dbReference type="EMBL" id="AFL96534.1"/>
    </source>
</evidence>
<dbReference type="AlphaFoldDB" id="I3ZXV0"/>
<feature type="transmembrane region" description="Helical" evidence="1">
    <location>
        <begin position="516"/>
        <end position="534"/>
    </location>
</feature>
<feature type="transmembrane region" description="Helical" evidence="1">
    <location>
        <begin position="170"/>
        <end position="186"/>
    </location>
</feature>
<dbReference type="Pfam" id="PF09586">
    <property type="entry name" value="YfhO"/>
    <property type="match status" value="1"/>
</dbReference>
<dbReference type="EMBL" id="CP003283">
    <property type="protein sequence ID" value="AFL96534.1"/>
    <property type="molecule type" value="Genomic_DNA"/>
</dbReference>
<accession>I3ZXV0</accession>
<sequence length="863" mass="96981">MKLNKNVIFGLISIVLIALVALAYNMPVISGNQALLQPDIVNYKGSAESMHQYQKATGENVYWSDAMFSGMPTYQTGASYQYNVIKKIDQVLRFLPRPADYMFLLLAGFFILGLVLFKNWKYALVGAFLFGLGTYFVIIIEAGHNSKAHAIAYFAPLAAGIILLFKRKYILGLLLTTLFMALELNANHPQMTYYFGFVMGLFVIFEGVEAFKQKQIKAFGISLGLSVVALFLALGLNSTNYLATYEYGKLSTRGKNNVTLLQNEHSNHAGLNKDYITAWSYGKLETLNLFIPNFMGGGSTEPETYKKNLQESVQQAAGEVAAQYAAQNPQAKYEEIYPQALASMSQNISAIPTYWGDQPFTSGPAYQGAVVVFLFILGLFLVKGRYKWWLLSATLLSFILAWGKNFMPITDFFIDYVPFYDKFRAVSSILVMAEFTMPLLGAFAVYRYFKDKTLSQETKKKILYYAGGGVVLFLVILYVAGGSMFSFTSEIDSQLPQAMAKGIKADRIAMFKADTLRTIVFVVLTLGLFLLYQFKVLKHKEIVIAGIAILSLIDVWGVDKRYLNEENFIPAQWVKNPFPTQMTDRMMQAAQSNPMVMQIAYKIPMNNVLNQIKENDKGHYRVFNRAVNTFNDASTSYFVNAIGGYHGAKLQNYQNIIDVYFTSDSIQKKQLGLSNRSLENILNMLNTRYVIVGNPQEPQVMKNPNPAGNAWFVQQVLEAKDDNESIVKIGQIDIKNQAVVNNFSANKNYSSANANIELTKYLPFEIHYTSENANDGFAVFSEVFYDKGWQASIDGKEAPIVQTNYFLRGLEIPKGKHEIVFKFEPKSIQLGSTITLASNVIFALLILGSGFYFFKNRKEGNKI</sequence>
<feature type="transmembrane region" description="Helical" evidence="1">
    <location>
        <begin position="101"/>
        <end position="117"/>
    </location>
</feature>
<dbReference type="PATRIC" id="fig|867902.3.peg.317"/>
<keyword evidence="1" id="KW-0472">Membrane</keyword>
<feature type="transmembrane region" description="Helical" evidence="1">
    <location>
        <begin position="7"/>
        <end position="26"/>
    </location>
</feature>
<feature type="transmembrane region" description="Helical" evidence="1">
    <location>
        <begin position="836"/>
        <end position="854"/>
    </location>
</feature>
<organism evidence="2 3">
    <name type="scientific">Ornithobacterium rhinotracheale (strain ATCC 51463 / DSM 15997 / CCUG 23171 / CIP 104009 / LMG 9086)</name>
    <dbReference type="NCBI Taxonomy" id="867902"/>
    <lineage>
        <taxon>Bacteria</taxon>
        <taxon>Pseudomonadati</taxon>
        <taxon>Bacteroidota</taxon>
        <taxon>Flavobacteriia</taxon>
        <taxon>Flavobacteriales</taxon>
        <taxon>Weeksellaceae</taxon>
        <taxon>Ornithobacterium</taxon>
    </lineage>
</organism>
<feature type="transmembrane region" description="Helical" evidence="1">
    <location>
        <begin position="461"/>
        <end position="480"/>
    </location>
</feature>
<dbReference type="RefSeq" id="WP_014790164.1">
    <property type="nucleotide sequence ID" value="NC_018016.1"/>
</dbReference>
<dbReference type="HOGENOM" id="CLU_008305_0_0_10"/>
<proteinExistence type="predicted"/>
<feature type="transmembrane region" description="Helical" evidence="1">
    <location>
        <begin position="148"/>
        <end position="165"/>
    </location>
</feature>
<dbReference type="PANTHER" id="PTHR38454">
    <property type="entry name" value="INTEGRAL MEMBRANE PROTEIN-RELATED"/>
    <property type="match status" value="1"/>
</dbReference>
<gene>
    <name evidence="2" type="ordered locus">Ornrh_0316</name>
</gene>
<feature type="transmembrane region" description="Helical" evidence="1">
    <location>
        <begin position="389"/>
        <end position="407"/>
    </location>
</feature>
<keyword evidence="1" id="KW-0812">Transmembrane</keyword>
<name>I3ZXV0_ORNRL</name>
<evidence type="ECO:0000313" key="3">
    <source>
        <dbReference type="Proteomes" id="UP000006051"/>
    </source>
</evidence>
<keyword evidence="3" id="KW-1185">Reference proteome</keyword>
<reference evidence="2 3" key="1">
    <citation type="submission" date="2012-06" db="EMBL/GenBank/DDBJ databases">
        <title>The complete genome of Ornithobacterium rhinotracheale DSM 15997.</title>
        <authorList>
            <consortium name="US DOE Joint Genome Institute (JGI-PGF)"/>
            <person name="Lucas S."/>
            <person name="Copeland A."/>
            <person name="Lapidus A."/>
            <person name="Goodwin L."/>
            <person name="Pitluck S."/>
            <person name="Peters L."/>
            <person name="Mikhailova N."/>
            <person name="Teshima H."/>
            <person name="Kyrpides N."/>
            <person name="Mavromatis K."/>
            <person name="Pagani I."/>
            <person name="Ivanova N."/>
            <person name="Ovchinnikova G."/>
            <person name="Zeytun A."/>
            <person name="Detter J.C."/>
            <person name="Han C."/>
            <person name="Land M."/>
            <person name="Hauser L."/>
            <person name="Markowitz V."/>
            <person name="Cheng J.-F."/>
            <person name="Hugenholtz P."/>
            <person name="Woyke T."/>
            <person name="Wu D."/>
            <person name="Lang E."/>
            <person name="Kopitz M."/>
            <person name="Brambilla E."/>
            <person name="Klenk H.-P."/>
            <person name="Eisen J.A."/>
        </authorList>
    </citation>
    <scope>NUCLEOTIDE SEQUENCE [LARGE SCALE GENOMIC DNA]</scope>
    <source>
        <strain evidence="3">ATCC 51463 / DSM 15997 / CCUG 23171 / LMG 9086</strain>
    </source>
</reference>
<dbReference type="eggNOG" id="COG4485">
    <property type="taxonomic scope" value="Bacteria"/>
</dbReference>
<dbReference type="PANTHER" id="PTHR38454:SF1">
    <property type="entry name" value="INTEGRAL MEMBRANE PROTEIN"/>
    <property type="match status" value="1"/>
</dbReference>
<dbReference type="KEGG" id="orh:Ornrh_0316"/>
<keyword evidence="1" id="KW-1133">Transmembrane helix</keyword>
<dbReference type="GeneID" id="97257086"/>
<feature type="transmembrane region" description="Helical" evidence="1">
    <location>
        <begin position="427"/>
        <end position="449"/>
    </location>
</feature>
<dbReference type="Proteomes" id="UP000006051">
    <property type="component" value="Chromosome"/>
</dbReference>
<feature type="transmembrane region" description="Helical" evidence="1">
    <location>
        <begin position="218"/>
        <end position="236"/>
    </location>
</feature>
<feature type="transmembrane region" description="Helical" evidence="1">
    <location>
        <begin position="122"/>
        <end position="142"/>
    </location>
</feature>
<feature type="transmembrane region" description="Helical" evidence="1">
    <location>
        <begin position="192"/>
        <end position="211"/>
    </location>
</feature>
<protein>
    <submittedName>
        <fullName evidence="2">Bacterial membrane protein YfhO</fullName>
    </submittedName>
</protein>
<feature type="transmembrane region" description="Helical" evidence="1">
    <location>
        <begin position="365"/>
        <end position="382"/>
    </location>
</feature>
<feature type="transmembrane region" description="Helical" evidence="1">
    <location>
        <begin position="541"/>
        <end position="558"/>
    </location>
</feature>
<dbReference type="InterPro" id="IPR018580">
    <property type="entry name" value="Uncharacterised_YfhO"/>
</dbReference>
<evidence type="ECO:0000256" key="1">
    <source>
        <dbReference type="SAM" id="Phobius"/>
    </source>
</evidence>
<dbReference type="GeneID" id="71568592"/>